<sequence>MNQKFIMTAFGKDRPGIVADVSEIIYENGCNLEDSSMGILGDEFTLMLLLTGQGENLENDLYRDIRRLEKEKGISVFIRALDYHVSELKENTLMHTIRVEGFDQGGIVHTISKFLSQNSVNIETLSTRTRLTPESGTPLYTMKIIASFPRGVSVEVIEEGLERIGNELNVDIELS</sequence>
<dbReference type="Proteomes" id="UP000192418">
    <property type="component" value="Unassembled WGS sequence"/>
</dbReference>
<reference evidence="2 3" key="1">
    <citation type="submission" date="2017-04" db="EMBL/GenBank/DDBJ databases">
        <authorList>
            <person name="Afonso C.L."/>
            <person name="Miller P.J."/>
            <person name="Scott M.A."/>
            <person name="Spackman E."/>
            <person name="Goraichik I."/>
            <person name="Dimitrov K.M."/>
            <person name="Suarez D.L."/>
            <person name="Swayne D.E."/>
        </authorList>
    </citation>
    <scope>NUCLEOTIDE SEQUENCE [LARGE SCALE GENOMIC DNA]</scope>
    <source>
        <strain evidence="2 3">DSM 3385</strain>
    </source>
</reference>
<keyword evidence="3" id="KW-1185">Reference proteome</keyword>
<accession>A0A1W2AM52</accession>
<protein>
    <submittedName>
        <fullName evidence="2">Glycine cleavage system transcriptional repressor</fullName>
    </submittedName>
</protein>
<evidence type="ECO:0000259" key="1">
    <source>
        <dbReference type="PROSITE" id="PS51671"/>
    </source>
</evidence>
<dbReference type="Pfam" id="PF13740">
    <property type="entry name" value="ACT_6"/>
    <property type="match status" value="1"/>
</dbReference>
<feature type="domain" description="ACT" evidence="1">
    <location>
        <begin position="6"/>
        <end position="79"/>
    </location>
</feature>
<dbReference type="InterPro" id="IPR045865">
    <property type="entry name" value="ACT-like_dom_sf"/>
</dbReference>
<organism evidence="2 3">
    <name type="scientific">Desulfocicer vacuolatum DSM 3385</name>
    <dbReference type="NCBI Taxonomy" id="1121400"/>
    <lineage>
        <taxon>Bacteria</taxon>
        <taxon>Pseudomonadati</taxon>
        <taxon>Thermodesulfobacteriota</taxon>
        <taxon>Desulfobacteria</taxon>
        <taxon>Desulfobacterales</taxon>
        <taxon>Desulfobacteraceae</taxon>
        <taxon>Desulfocicer</taxon>
    </lineage>
</organism>
<dbReference type="EMBL" id="FWXY01000005">
    <property type="protein sequence ID" value="SMC61298.1"/>
    <property type="molecule type" value="Genomic_DNA"/>
</dbReference>
<feature type="domain" description="ACT" evidence="1">
    <location>
        <begin position="96"/>
        <end position="175"/>
    </location>
</feature>
<dbReference type="GO" id="GO:0006355">
    <property type="term" value="P:regulation of DNA-templated transcription"/>
    <property type="evidence" value="ECO:0007669"/>
    <property type="project" value="InterPro"/>
</dbReference>
<dbReference type="RefSeq" id="WP_170923733.1">
    <property type="nucleotide sequence ID" value="NZ_FWXY01000005.1"/>
</dbReference>
<evidence type="ECO:0000313" key="2">
    <source>
        <dbReference type="EMBL" id="SMC61298.1"/>
    </source>
</evidence>
<evidence type="ECO:0000313" key="3">
    <source>
        <dbReference type="Proteomes" id="UP000192418"/>
    </source>
</evidence>
<dbReference type="PIRSF" id="PIRSF028103">
    <property type="entry name" value="GcvR"/>
    <property type="match status" value="1"/>
</dbReference>
<gene>
    <name evidence="2" type="ORF">SAMN02746065_105183</name>
</gene>
<dbReference type="Gene3D" id="3.30.70.260">
    <property type="match status" value="2"/>
</dbReference>
<dbReference type="InterPro" id="IPR050990">
    <property type="entry name" value="UPF0237/GcvR_regulator"/>
</dbReference>
<dbReference type="PANTHER" id="PTHR34875:SF6">
    <property type="entry name" value="UPF0237 PROTEIN MJ1558"/>
    <property type="match status" value="1"/>
</dbReference>
<dbReference type="InterPro" id="IPR016867">
    <property type="entry name" value="GcvR"/>
</dbReference>
<dbReference type="CDD" id="cd04869">
    <property type="entry name" value="ACT_GcvR_2"/>
    <property type="match status" value="1"/>
</dbReference>
<dbReference type="PROSITE" id="PS51671">
    <property type="entry name" value="ACT"/>
    <property type="match status" value="2"/>
</dbReference>
<name>A0A1W2AM52_9BACT</name>
<dbReference type="SUPFAM" id="SSF55021">
    <property type="entry name" value="ACT-like"/>
    <property type="match status" value="2"/>
</dbReference>
<dbReference type="PANTHER" id="PTHR34875">
    <property type="entry name" value="UPF0237 PROTEIN MJ1558"/>
    <property type="match status" value="1"/>
</dbReference>
<dbReference type="InterPro" id="IPR002912">
    <property type="entry name" value="ACT_dom"/>
</dbReference>
<dbReference type="AlphaFoldDB" id="A0A1W2AM52"/>
<proteinExistence type="predicted"/>
<dbReference type="STRING" id="1121400.SAMN02746065_105183"/>